<comment type="function">
    <text evidence="7">Involved in targeting and insertion of nascent membrane proteins into the cytoplasmic membrane. Acts as a receptor for the complex formed by the signal recognition particle (SRP) and the ribosome-nascent chain (RNC). Interaction with SRP-RNC leads to the transfer of the RNC complex to the Sec translocase for insertion into the membrane, the hydrolysis of GTP by both Ffh and FtsY, and the dissociation of the SRP-FtsY complex into the individual components.</text>
</comment>
<dbReference type="InterPro" id="IPR000897">
    <property type="entry name" value="SRP54_GTPase_dom"/>
</dbReference>
<comment type="subunit">
    <text evidence="7">Part of the signal recognition particle protein translocation system, which is composed of SRP and FtsY. SRP is a ribonucleoprotein composed of Ffh and a 4.5S RNA molecule.</text>
</comment>
<evidence type="ECO:0000256" key="7">
    <source>
        <dbReference type="HAMAP-Rule" id="MF_00920"/>
    </source>
</evidence>
<dbReference type="SUPFAM" id="SSF52540">
    <property type="entry name" value="P-loop containing nucleoside triphosphate hydrolases"/>
    <property type="match status" value="1"/>
</dbReference>
<feature type="domain" description="SRP54-type proteins GTP-binding" evidence="8">
    <location>
        <begin position="867"/>
        <end position="880"/>
    </location>
</feature>
<feature type="binding site" evidence="7">
    <location>
        <begin position="782"/>
        <end position="786"/>
    </location>
    <ligand>
        <name>GTP</name>
        <dbReference type="ChEBI" id="CHEBI:37565"/>
    </ligand>
</feature>
<evidence type="ECO:0000256" key="5">
    <source>
        <dbReference type="ARBA" id="ARBA00023136"/>
    </source>
</evidence>
<evidence type="ECO:0000256" key="3">
    <source>
        <dbReference type="ARBA" id="ARBA00022801"/>
    </source>
</evidence>
<evidence type="ECO:0000256" key="4">
    <source>
        <dbReference type="ARBA" id="ARBA00023134"/>
    </source>
</evidence>
<dbReference type="FunFam" id="3.40.50.300:FF:000053">
    <property type="entry name" value="Signal recognition particle receptor FtsY"/>
    <property type="match status" value="1"/>
</dbReference>
<keyword evidence="7" id="KW-0963">Cytoplasm</keyword>
<keyword evidence="5 7" id="KW-0472">Membrane</keyword>
<keyword evidence="6 7" id="KW-0675">Receptor</keyword>
<keyword evidence="3 7" id="KW-0378">Hydrolase</keyword>
<evidence type="ECO:0000256" key="1">
    <source>
        <dbReference type="ARBA" id="ARBA00022475"/>
    </source>
</evidence>
<protein>
    <recommendedName>
        <fullName evidence="7">Signal recognition particle receptor FtsY</fullName>
        <shortName evidence="7">SRP receptor</shortName>
        <ecNumber evidence="7">3.6.5.4</ecNumber>
    </recommendedName>
</protein>
<comment type="caution">
    <text evidence="9">The sequence shown here is derived from an EMBL/GenBank/DDBJ whole genome shotgun (WGS) entry which is preliminary data.</text>
</comment>
<dbReference type="PROSITE" id="PS00300">
    <property type="entry name" value="SRP54"/>
    <property type="match status" value="1"/>
</dbReference>
<keyword evidence="4 7" id="KW-0342">GTP-binding</keyword>
<dbReference type="InterPro" id="IPR027417">
    <property type="entry name" value="P-loop_NTPase"/>
</dbReference>
<evidence type="ECO:0000313" key="9">
    <source>
        <dbReference type="EMBL" id="RMS65832.1"/>
    </source>
</evidence>
<dbReference type="EMBL" id="RBSQ01000057">
    <property type="protein sequence ID" value="RMS65832.1"/>
    <property type="molecule type" value="Genomic_DNA"/>
</dbReference>
<evidence type="ECO:0000313" key="10">
    <source>
        <dbReference type="Proteomes" id="UP000270834"/>
    </source>
</evidence>
<dbReference type="AlphaFoldDB" id="A0A3M5ETX9"/>
<comment type="subcellular location">
    <subcellularLocation>
        <location evidence="7">Cell membrane</location>
        <topology evidence="7">Peripheral membrane protein</topology>
        <orientation evidence="7">Cytoplasmic side</orientation>
    </subcellularLocation>
    <subcellularLocation>
        <location evidence="7">Cytoplasm</location>
    </subcellularLocation>
</comment>
<dbReference type="GO" id="GO:0005737">
    <property type="term" value="C:cytoplasm"/>
    <property type="evidence" value="ECO:0007669"/>
    <property type="project" value="UniProtKB-SubCell"/>
</dbReference>
<dbReference type="EC" id="3.6.5.4" evidence="7"/>
<dbReference type="GO" id="GO:0005525">
    <property type="term" value="F:GTP binding"/>
    <property type="evidence" value="ECO:0007669"/>
    <property type="project" value="UniProtKB-UniRule"/>
</dbReference>
<feature type="binding site" evidence="7">
    <location>
        <begin position="846"/>
        <end position="849"/>
    </location>
    <ligand>
        <name>GTP</name>
        <dbReference type="ChEBI" id="CHEBI:37565"/>
    </ligand>
</feature>
<dbReference type="InterPro" id="IPR004390">
    <property type="entry name" value="SR_rcpt_FtsY"/>
</dbReference>
<dbReference type="GO" id="GO:0005047">
    <property type="term" value="F:signal recognition particle binding"/>
    <property type="evidence" value="ECO:0007669"/>
    <property type="project" value="TreeGrafter"/>
</dbReference>
<name>A0A3M5ETX9_PSEAI</name>
<dbReference type="GO" id="GO:0006614">
    <property type="term" value="P:SRP-dependent cotranslational protein targeting to membrane"/>
    <property type="evidence" value="ECO:0007669"/>
    <property type="project" value="InterPro"/>
</dbReference>
<dbReference type="Gene3D" id="3.40.50.300">
    <property type="entry name" value="P-loop containing nucleotide triphosphate hydrolases"/>
    <property type="match status" value="1"/>
</dbReference>
<sequence length="899" mass="95949">MATWAASSRLRVMGSSDMSEGHGQRGIHCLQLVTEDGLDALQLFLGVRFEAQDQHGSGVGGAYQAPAFGVVDPHAVEGGDVAFAPLGVALQRLDDGELAVLGDGDVDFRGGNVAREGREHVLAVTLILAEDFQQAGGAVDAIVEAEPALLEEHVAAHLASQQGAGFLHLLLDQRVAGLPHHRTAAVAADQGDQTAGALDVEDDVGPRVARDHVLGEQHQQTVRIDDGTGIGDHADAIAVAVEGQAQVGVLGLDLGDQVLQVLRLARVRMVVREVAVDLAVQRDHAAAQGLDQLRGDHPGHAVAAVDHHLHRLGHGDVVADLLEVARQDVDLLYAADAGCQVVFLDALAQGLDLLVGQGLAGDHDLEAVVVRRVVAAGQHHPGLALEHVGRVVQHRGRHHAHVADLATAVHQALDQLLDQLGTGQAAIAADSDARFAAGEAFRADGATDPVGGLGGEGIAYHATDVVGAEDAGGQRRCFCSAHDGGLLQSQEVLVFIENVDIQNVGVLEQRICQCRLLARRRFRHRHRRHRRCLGRAGHAGRLRLAPRLAGQCLDQRGEARQARHRGFGSALPAEFLKILTEGQDILMQAAQQRRTGEVGAEDAAEQRQQRRECQQQRRGLARSDAAGRVVQFPVRIAAVQRLRTLARRRRTALQQHLGRCAGELLDQLYLAGIARQGRQGAQQPLQVDVAREPYVILVVGVNGVGKTTTIGKLAKKLQLEGKKVMLAAGDTFRAAAVEQLQVWGERNRIPVIAQHTGADSASVIFDAVQAAKARGIDVLIADTAGRLHTKDNLMEELKKVRRVIGKLDETAPHEVLLVLDAGTGQNAINQAKQFNLAVELTGLALTKLDGTAKGGVIFALAKQFGLPIRYIGVGEGIDDLRTFEADAFVQALFAERENA</sequence>
<evidence type="ECO:0000256" key="2">
    <source>
        <dbReference type="ARBA" id="ARBA00022741"/>
    </source>
</evidence>
<dbReference type="SMART" id="SM00962">
    <property type="entry name" value="SRP54"/>
    <property type="match status" value="1"/>
</dbReference>
<keyword evidence="1 7" id="KW-1003">Cell membrane</keyword>
<reference evidence="9 10" key="1">
    <citation type="submission" date="2018-08" db="EMBL/GenBank/DDBJ databases">
        <title>Recombination of ecologically and evolutionarily significant loci maintains genetic cohesion in the Pseudomonas syringae species complex.</title>
        <authorList>
            <person name="Dillon M."/>
            <person name="Thakur S."/>
            <person name="Almeida R.N.D."/>
            <person name="Weir B.S."/>
            <person name="Guttman D.S."/>
        </authorList>
    </citation>
    <scope>NUCLEOTIDE SEQUENCE [LARGE SCALE GENOMIC DNA]</scope>
    <source>
        <strain evidence="9 10">ICMP 7846</strain>
    </source>
</reference>
<accession>A0A3M5ETX9</accession>
<dbReference type="CDD" id="cd17874">
    <property type="entry name" value="FtsY"/>
    <property type="match status" value="1"/>
</dbReference>
<dbReference type="HAMAP" id="MF_00920">
    <property type="entry name" value="FtsY"/>
    <property type="match status" value="1"/>
</dbReference>
<dbReference type="PANTHER" id="PTHR43134:SF1">
    <property type="entry name" value="SIGNAL RECOGNITION PARTICLE RECEPTOR SUBUNIT ALPHA"/>
    <property type="match status" value="1"/>
</dbReference>
<evidence type="ECO:0000256" key="6">
    <source>
        <dbReference type="ARBA" id="ARBA00023170"/>
    </source>
</evidence>
<dbReference type="GO" id="GO:0005886">
    <property type="term" value="C:plasma membrane"/>
    <property type="evidence" value="ECO:0007669"/>
    <property type="project" value="UniProtKB-SubCell"/>
</dbReference>
<dbReference type="Proteomes" id="UP000270834">
    <property type="component" value="Unassembled WGS sequence"/>
</dbReference>
<keyword evidence="2 7" id="KW-0547">Nucleotide-binding</keyword>
<comment type="similarity">
    <text evidence="7">Belongs to the GTP-binding SRP family. FtsY subfamily.</text>
</comment>
<dbReference type="Pfam" id="PF00448">
    <property type="entry name" value="SRP54"/>
    <property type="match status" value="1"/>
</dbReference>
<organism evidence="9 10">
    <name type="scientific">Pseudomonas aeruginosa</name>
    <dbReference type="NCBI Taxonomy" id="287"/>
    <lineage>
        <taxon>Bacteria</taxon>
        <taxon>Pseudomonadati</taxon>
        <taxon>Pseudomonadota</taxon>
        <taxon>Gammaproteobacteria</taxon>
        <taxon>Pseudomonadales</taxon>
        <taxon>Pseudomonadaceae</taxon>
        <taxon>Pseudomonas</taxon>
    </lineage>
</organism>
<gene>
    <name evidence="7" type="primary">ftsY</name>
    <name evidence="9" type="ORF">ALP65_04299</name>
</gene>
<feature type="binding site" evidence="7">
    <location>
        <begin position="700"/>
        <end position="707"/>
    </location>
    <ligand>
        <name>GTP</name>
        <dbReference type="ChEBI" id="CHEBI:37565"/>
    </ligand>
</feature>
<dbReference type="InterPro" id="IPR003593">
    <property type="entry name" value="AAA+_ATPase"/>
</dbReference>
<dbReference type="NCBIfam" id="TIGR00064">
    <property type="entry name" value="ftsY"/>
    <property type="match status" value="1"/>
</dbReference>
<dbReference type="PANTHER" id="PTHR43134">
    <property type="entry name" value="SIGNAL RECOGNITION PARTICLE RECEPTOR SUBUNIT ALPHA"/>
    <property type="match status" value="1"/>
</dbReference>
<dbReference type="SMART" id="SM00382">
    <property type="entry name" value="AAA"/>
    <property type="match status" value="1"/>
</dbReference>
<comment type="catalytic activity">
    <reaction evidence="7">
        <text>GTP + H2O = GDP + phosphate + H(+)</text>
        <dbReference type="Rhea" id="RHEA:19669"/>
        <dbReference type="ChEBI" id="CHEBI:15377"/>
        <dbReference type="ChEBI" id="CHEBI:15378"/>
        <dbReference type="ChEBI" id="CHEBI:37565"/>
        <dbReference type="ChEBI" id="CHEBI:43474"/>
        <dbReference type="ChEBI" id="CHEBI:58189"/>
        <dbReference type="EC" id="3.6.5.4"/>
    </reaction>
</comment>
<evidence type="ECO:0000259" key="8">
    <source>
        <dbReference type="PROSITE" id="PS00300"/>
    </source>
</evidence>
<dbReference type="GO" id="GO:0003924">
    <property type="term" value="F:GTPase activity"/>
    <property type="evidence" value="ECO:0007669"/>
    <property type="project" value="UniProtKB-UniRule"/>
</dbReference>
<proteinExistence type="inferred from homology"/>